<keyword evidence="4 6" id="KW-1133">Transmembrane helix</keyword>
<keyword evidence="3 6" id="KW-0812">Transmembrane</keyword>
<feature type="transmembrane region" description="Helical" evidence="6">
    <location>
        <begin position="193"/>
        <end position="214"/>
    </location>
</feature>
<proteinExistence type="predicted"/>
<dbReference type="Proteomes" id="UP000826722">
    <property type="component" value="Chromosome"/>
</dbReference>
<evidence type="ECO:0000256" key="2">
    <source>
        <dbReference type="ARBA" id="ARBA00022475"/>
    </source>
</evidence>
<sequence>MPTSRIIKLFQPLRSHIKNVQLFLMQCIESWIEHRAGSKGAALAFYALFSMAPILILMIALLGYVFNEQIAQTQVIAEVSRLVGETGGKLVESLLIASSNNASSLIATVLASIFIFVGATSVFSELKASLDEIWEVKKIAQIAPFKQLLITRLVSFSMVMILSALLLISLTINAAINAVGAYSSEFLGHYSDIFSVATSFVSFCVIASIFAIIYKTLPDVLLSWKDAMVGAVFTAILFSFGSYLAGIYISKSAVTSSFGAAGSLIALLLWIYYSAQIFFFGAEVTRQYAITYGSLKTSKLKKILSRMLNRG</sequence>
<feature type="transmembrane region" description="Helical" evidence="6">
    <location>
        <begin position="255"/>
        <end position="273"/>
    </location>
</feature>
<dbReference type="KEGG" id="mpau:ZMTM_15970"/>
<feature type="transmembrane region" description="Helical" evidence="6">
    <location>
        <begin position="43"/>
        <end position="66"/>
    </location>
</feature>
<dbReference type="EMBL" id="AP024110">
    <property type="protein sequence ID" value="BCM25338.1"/>
    <property type="molecule type" value="Genomic_DNA"/>
</dbReference>
<feature type="transmembrane region" description="Helical" evidence="6">
    <location>
        <begin position="105"/>
        <end position="128"/>
    </location>
</feature>
<keyword evidence="2" id="KW-1003">Cell membrane</keyword>
<evidence type="ECO:0000256" key="3">
    <source>
        <dbReference type="ARBA" id="ARBA00022692"/>
    </source>
</evidence>
<evidence type="ECO:0000256" key="1">
    <source>
        <dbReference type="ARBA" id="ARBA00004651"/>
    </source>
</evidence>
<feature type="transmembrane region" description="Helical" evidence="6">
    <location>
        <begin position="149"/>
        <end position="173"/>
    </location>
</feature>
<keyword evidence="8" id="KW-1185">Reference proteome</keyword>
<protein>
    <submittedName>
        <fullName evidence="7">Membrane protein</fullName>
    </submittedName>
</protein>
<dbReference type="InterPro" id="IPR017039">
    <property type="entry name" value="Virul_fac_BrkB"/>
</dbReference>
<reference evidence="7" key="1">
    <citation type="journal article" date="2021" name="Arch. Microbiol.">
        <title>Methyloradius palustris gen. nov., sp. nov., a methanol-oxidizing bacterium isolated from snow.</title>
        <authorList>
            <person name="Miyadera T."/>
            <person name="Kojima H."/>
            <person name="Fukui M."/>
        </authorList>
    </citation>
    <scope>NUCLEOTIDE SEQUENCE</scope>
    <source>
        <strain evidence="7">Zm11</strain>
    </source>
</reference>
<evidence type="ECO:0000256" key="4">
    <source>
        <dbReference type="ARBA" id="ARBA00022989"/>
    </source>
</evidence>
<comment type="subcellular location">
    <subcellularLocation>
        <location evidence="1">Cell membrane</location>
        <topology evidence="1">Multi-pass membrane protein</topology>
    </subcellularLocation>
</comment>
<keyword evidence="5 6" id="KW-0472">Membrane</keyword>
<dbReference type="AlphaFoldDB" id="A0A8D5GDA0"/>
<accession>A0A8D5GDA0</accession>
<dbReference type="RefSeq" id="WP_225906995.1">
    <property type="nucleotide sequence ID" value="NZ_AP024110.1"/>
</dbReference>
<dbReference type="PANTHER" id="PTHR30213">
    <property type="entry name" value="INNER MEMBRANE PROTEIN YHJD"/>
    <property type="match status" value="1"/>
</dbReference>
<dbReference type="PIRSF" id="PIRSF035875">
    <property type="entry name" value="RNase_BN"/>
    <property type="match status" value="1"/>
</dbReference>
<dbReference type="PANTHER" id="PTHR30213:SF1">
    <property type="entry name" value="INNER MEMBRANE PROTEIN YHJD"/>
    <property type="match status" value="1"/>
</dbReference>
<gene>
    <name evidence="7" type="primary">brkB</name>
    <name evidence="7" type="ORF">ZMTM_15970</name>
</gene>
<evidence type="ECO:0000313" key="7">
    <source>
        <dbReference type="EMBL" id="BCM25338.1"/>
    </source>
</evidence>
<name>A0A8D5GDA0_9PROT</name>
<dbReference type="GO" id="GO:0005886">
    <property type="term" value="C:plasma membrane"/>
    <property type="evidence" value="ECO:0007669"/>
    <property type="project" value="UniProtKB-SubCell"/>
</dbReference>
<organism evidence="7 8">
    <name type="scientific">Methyloradius palustris</name>
    <dbReference type="NCBI Taxonomy" id="2778876"/>
    <lineage>
        <taxon>Bacteria</taxon>
        <taxon>Pseudomonadati</taxon>
        <taxon>Pseudomonadota</taxon>
        <taxon>Betaproteobacteria</taxon>
        <taxon>Nitrosomonadales</taxon>
        <taxon>Methylophilaceae</taxon>
        <taxon>Methyloradius</taxon>
    </lineage>
</organism>
<feature type="transmembrane region" description="Helical" evidence="6">
    <location>
        <begin position="226"/>
        <end position="249"/>
    </location>
</feature>
<evidence type="ECO:0000313" key="8">
    <source>
        <dbReference type="Proteomes" id="UP000826722"/>
    </source>
</evidence>
<dbReference type="Pfam" id="PF03631">
    <property type="entry name" value="Virul_fac_BrkB"/>
    <property type="match status" value="1"/>
</dbReference>
<evidence type="ECO:0000256" key="5">
    <source>
        <dbReference type="ARBA" id="ARBA00023136"/>
    </source>
</evidence>
<evidence type="ECO:0000256" key="6">
    <source>
        <dbReference type="SAM" id="Phobius"/>
    </source>
</evidence>